<dbReference type="Proteomes" id="UP000324832">
    <property type="component" value="Unassembled WGS sequence"/>
</dbReference>
<gene>
    <name evidence="3" type="ORF">LSINAPIS_LOCUS2440</name>
</gene>
<dbReference type="PROSITE" id="PS50228">
    <property type="entry name" value="SUEL_LECTIN"/>
    <property type="match status" value="1"/>
</dbReference>
<dbReference type="PANTHER" id="PTHR46780">
    <property type="entry name" value="PROTEIN EVA-1"/>
    <property type="match status" value="1"/>
</dbReference>
<evidence type="ECO:0000313" key="4">
    <source>
        <dbReference type="Proteomes" id="UP000324832"/>
    </source>
</evidence>
<feature type="compositionally biased region" description="Polar residues" evidence="1">
    <location>
        <begin position="116"/>
        <end position="130"/>
    </location>
</feature>
<protein>
    <recommendedName>
        <fullName evidence="2">SUEL-type lectin domain-containing protein</fullName>
    </recommendedName>
</protein>
<organism evidence="3 4">
    <name type="scientific">Leptidea sinapis</name>
    <dbReference type="NCBI Taxonomy" id="189913"/>
    <lineage>
        <taxon>Eukaryota</taxon>
        <taxon>Metazoa</taxon>
        <taxon>Ecdysozoa</taxon>
        <taxon>Arthropoda</taxon>
        <taxon>Hexapoda</taxon>
        <taxon>Insecta</taxon>
        <taxon>Pterygota</taxon>
        <taxon>Neoptera</taxon>
        <taxon>Endopterygota</taxon>
        <taxon>Lepidoptera</taxon>
        <taxon>Glossata</taxon>
        <taxon>Ditrysia</taxon>
        <taxon>Papilionoidea</taxon>
        <taxon>Pieridae</taxon>
        <taxon>Dismorphiinae</taxon>
        <taxon>Leptidea</taxon>
    </lineage>
</organism>
<sequence>MSTRSLRVLHSRCSMHQNCSILASTNMFGDPCPNTLKYLEAHYQCVPASTTSTTSRPSPPWLITSQPTVWRSTASTVPKNPVLTQQEKKKPTVITPPTFRPHITLPPEVQLGNIGTKKTTTRQPDSSSEVDPQIPLDIAPLQ</sequence>
<feature type="compositionally biased region" description="Polar residues" evidence="1">
    <location>
        <begin position="72"/>
        <end position="85"/>
    </location>
</feature>
<evidence type="ECO:0000313" key="3">
    <source>
        <dbReference type="EMBL" id="VVC89271.1"/>
    </source>
</evidence>
<reference evidence="3 4" key="1">
    <citation type="submission" date="2017-07" db="EMBL/GenBank/DDBJ databases">
        <authorList>
            <person name="Talla V."/>
            <person name="Backstrom N."/>
        </authorList>
    </citation>
    <scope>NUCLEOTIDE SEQUENCE [LARGE SCALE GENOMIC DNA]</scope>
</reference>
<dbReference type="Pfam" id="PF02140">
    <property type="entry name" value="SUEL_Lectin"/>
    <property type="match status" value="1"/>
</dbReference>
<feature type="region of interest" description="Disordered" evidence="1">
    <location>
        <begin position="72"/>
        <end position="142"/>
    </location>
</feature>
<dbReference type="InterPro" id="IPR043159">
    <property type="entry name" value="Lectin_gal-bd_sf"/>
</dbReference>
<dbReference type="Gene3D" id="2.60.120.740">
    <property type="match status" value="1"/>
</dbReference>
<proteinExistence type="predicted"/>
<accession>A0A5E4PV08</accession>
<dbReference type="GO" id="GO:0030246">
    <property type="term" value="F:carbohydrate binding"/>
    <property type="evidence" value="ECO:0007669"/>
    <property type="project" value="InterPro"/>
</dbReference>
<dbReference type="EMBL" id="FZQP02000493">
    <property type="protein sequence ID" value="VVC89271.1"/>
    <property type="molecule type" value="Genomic_DNA"/>
</dbReference>
<dbReference type="AlphaFoldDB" id="A0A5E4PV08"/>
<evidence type="ECO:0000256" key="1">
    <source>
        <dbReference type="SAM" id="MobiDB-lite"/>
    </source>
</evidence>
<evidence type="ECO:0000259" key="2">
    <source>
        <dbReference type="PROSITE" id="PS50228"/>
    </source>
</evidence>
<feature type="domain" description="SUEL-type lectin" evidence="2">
    <location>
        <begin position="1"/>
        <end position="46"/>
    </location>
</feature>
<name>A0A5E4PV08_9NEOP</name>
<dbReference type="InterPro" id="IPR000922">
    <property type="entry name" value="Lectin_gal-bd_dom"/>
</dbReference>
<keyword evidence="4" id="KW-1185">Reference proteome</keyword>